<dbReference type="AlphaFoldDB" id="A0A8E0S526"/>
<evidence type="ECO:0000256" key="8">
    <source>
        <dbReference type="ARBA" id="ARBA00023242"/>
    </source>
</evidence>
<evidence type="ECO:0000256" key="3">
    <source>
        <dbReference type="ARBA" id="ARBA00022737"/>
    </source>
</evidence>
<dbReference type="GO" id="GO:0000978">
    <property type="term" value="F:RNA polymerase II cis-regulatory region sequence-specific DNA binding"/>
    <property type="evidence" value="ECO:0007669"/>
    <property type="project" value="TreeGrafter"/>
</dbReference>
<accession>A0A8E0S526</accession>
<protein>
    <submittedName>
        <fullName evidence="12">Zinc-finger domain containing protein</fullName>
    </submittedName>
</protein>
<feature type="region of interest" description="Disordered" evidence="10">
    <location>
        <begin position="666"/>
        <end position="749"/>
    </location>
</feature>
<feature type="compositionally biased region" description="Polar residues" evidence="10">
    <location>
        <begin position="239"/>
        <end position="256"/>
    </location>
</feature>
<keyword evidence="3" id="KW-0677">Repeat</keyword>
<comment type="caution">
    <text evidence="12">The sequence shown here is derived from an EMBL/GenBank/DDBJ whole genome shotgun (WGS) entry which is preliminary data.</text>
</comment>
<dbReference type="PANTHER" id="PTHR45993">
    <property type="entry name" value="B-CELL LYMPHOMA/LEUKEMIA 11"/>
    <property type="match status" value="1"/>
</dbReference>
<comment type="subcellular location">
    <subcellularLocation>
        <location evidence="1">Nucleus</location>
    </subcellularLocation>
</comment>
<dbReference type="Proteomes" id="UP000728185">
    <property type="component" value="Unassembled WGS sequence"/>
</dbReference>
<feature type="domain" description="C2H2-type" evidence="11">
    <location>
        <begin position="536"/>
        <end position="563"/>
    </location>
</feature>
<dbReference type="InterPro" id="IPR051497">
    <property type="entry name" value="Dev/Hematopoietic_TF"/>
</dbReference>
<keyword evidence="13" id="KW-1185">Reference proteome</keyword>
<dbReference type="GO" id="GO:0006357">
    <property type="term" value="P:regulation of transcription by RNA polymerase II"/>
    <property type="evidence" value="ECO:0007669"/>
    <property type="project" value="TreeGrafter"/>
</dbReference>
<dbReference type="SUPFAM" id="SSF57667">
    <property type="entry name" value="beta-beta-alpha zinc fingers"/>
    <property type="match status" value="3"/>
</dbReference>
<organism evidence="12 13">
    <name type="scientific">Fasciolopsis buskii</name>
    <dbReference type="NCBI Taxonomy" id="27845"/>
    <lineage>
        <taxon>Eukaryota</taxon>
        <taxon>Metazoa</taxon>
        <taxon>Spiralia</taxon>
        <taxon>Lophotrochozoa</taxon>
        <taxon>Platyhelminthes</taxon>
        <taxon>Trematoda</taxon>
        <taxon>Digenea</taxon>
        <taxon>Plagiorchiida</taxon>
        <taxon>Echinostomata</taxon>
        <taxon>Echinostomatoidea</taxon>
        <taxon>Fasciolidae</taxon>
        <taxon>Fasciolopsis</taxon>
    </lineage>
</organism>
<dbReference type="PROSITE" id="PS00028">
    <property type="entry name" value="ZINC_FINGER_C2H2_1"/>
    <property type="match status" value="6"/>
</dbReference>
<dbReference type="PROSITE" id="PS50157">
    <property type="entry name" value="ZINC_FINGER_C2H2_2"/>
    <property type="match status" value="6"/>
</dbReference>
<feature type="region of interest" description="Disordered" evidence="10">
    <location>
        <begin position="130"/>
        <end position="154"/>
    </location>
</feature>
<evidence type="ECO:0000313" key="13">
    <source>
        <dbReference type="Proteomes" id="UP000728185"/>
    </source>
</evidence>
<evidence type="ECO:0000256" key="9">
    <source>
        <dbReference type="PROSITE-ProRule" id="PRU00042"/>
    </source>
</evidence>
<dbReference type="GO" id="GO:0005634">
    <property type="term" value="C:nucleus"/>
    <property type="evidence" value="ECO:0007669"/>
    <property type="project" value="UniProtKB-SubCell"/>
</dbReference>
<feature type="domain" description="C2H2-type" evidence="11">
    <location>
        <begin position="620"/>
        <end position="648"/>
    </location>
</feature>
<feature type="domain" description="C2H2-type" evidence="11">
    <location>
        <begin position="592"/>
        <end position="619"/>
    </location>
</feature>
<evidence type="ECO:0000256" key="7">
    <source>
        <dbReference type="ARBA" id="ARBA00023163"/>
    </source>
</evidence>
<feature type="region of interest" description="Disordered" evidence="10">
    <location>
        <begin position="239"/>
        <end position="270"/>
    </location>
</feature>
<evidence type="ECO:0000256" key="4">
    <source>
        <dbReference type="ARBA" id="ARBA00022771"/>
    </source>
</evidence>
<evidence type="ECO:0000313" key="12">
    <source>
        <dbReference type="EMBL" id="KAA0196832.1"/>
    </source>
</evidence>
<sequence length="749" mass="82430">MDLVTSSLLSGTIYDNMVPIGLHSSTCKSLHAGKSPLFDPLGALTRLQELGRTAFDAQTNGGLLSQTPPIPMTSLSNCGDKNIHVRCTAANNIDLPLHSSLNSDLSERTQGFCVDFVRLGETALDQVSRSATSSVNTGDANHNSVNASRPKNYWQMPLPSLSQLQEINRSSETGKIFNSNVPKADHLSVPMDLAPRDLRTNKPSSSLLTYEPRLNRTRKSRDSRMAFADCDSNSIQLSETSGVARNSKIKPSSHSTMGHRPLRNSNSGRVPALPSRVNSHQHIGSSTIDKTNSCPIQTFPLISPSALDTSSIRLNQSSYPVVNNPATQHPTESRACDRPVSPMVMEPSNFLGPSQINAASIAALMHLKQRFTCDQLMQLSPSYASTPLIHNSTQNSYLASALEFLQSSSMKLSAMDFLSPQLPLFTSSTVPSISHAPSGLADLSQPHSSSCSNSSSVEENEILPEMEGKMEHGRKRAFKCDGCSKYFATAHGLEVHVRRSHGGKRPFECHLCQKTFGHAMSLYQHETIHCPADRHFQCHECGKMFKRSSTLSTHLLIHSDTRPYPCQYCGKRFHQKSDMKKHTYTHTGEKPYVCLQCGKAFSQSSNLITHSRKHTGFKPFSCVHCMRAFQRKVDLRRHIETQHDPNGTDSPKTVVDVNESNVSLRLESSGQFATGVKQQGSSLEDGKHPIDSTLSSSNEDNEQLRFSKEAGFTSQRRSDSDTKNRMQKPLPYSVELLLGPLKSNGDSHG</sequence>
<dbReference type="FunFam" id="3.30.160.60:FF:000245">
    <property type="entry name" value="zinc finger protein Gfi-1"/>
    <property type="match status" value="1"/>
</dbReference>
<name>A0A8E0S526_9TREM</name>
<feature type="compositionally biased region" description="Polar residues" evidence="10">
    <location>
        <begin position="666"/>
        <end position="682"/>
    </location>
</feature>
<dbReference type="SMART" id="SM00355">
    <property type="entry name" value="ZnF_C2H2"/>
    <property type="match status" value="6"/>
</dbReference>
<evidence type="ECO:0000256" key="1">
    <source>
        <dbReference type="ARBA" id="ARBA00004123"/>
    </source>
</evidence>
<dbReference type="InterPro" id="IPR036236">
    <property type="entry name" value="Znf_C2H2_sf"/>
</dbReference>
<dbReference type="PANTHER" id="PTHR45993:SF10">
    <property type="entry name" value="ZINC FINGER PROTEIN 208 ISOFORM X1-RELATED"/>
    <property type="match status" value="1"/>
</dbReference>
<dbReference type="EMBL" id="LUCM01002803">
    <property type="protein sequence ID" value="KAA0196832.1"/>
    <property type="molecule type" value="Genomic_DNA"/>
</dbReference>
<evidence type="ECO:0000256" key="10">
    <source>
        <dbReference type="SAM" id="MobiDB-lite"/>
    </source>
</evidence>
<feature type="compositionally biased region" description="Polar residues" evidence="10">
    <location>
        <begin position="130"/>
        <end position="149"/>
    </location>
</feature>
<feature type="domain" description="C2H2-type" evidence="11">
    <location>
        <begin position="478"/>
        <end position="506"/>
    </location>
</feature>
<evidence type="ECO:0000259" key="11">
    <source>
        <dbReference type="PROSITE" id="PS50157"/>
    </source>
</evidence>
<dbReference type="FunFam" id="3.30.160.60:FF:000345">
    <property type="entry name" value="Zinc finger protein Gfi-1"/>
    <property type="match status" value="1"/>
</dbReference>
<evidence type="ECO:0000256" key="6">
    <source>
        <dbReference type="ARBA" id="ARBA00023015"/>
    </source>
</evidence>
<feature type="compositionally biased region" description="Low complexity" evidence="10">
    <location>
        <begin position="444"/>
        <end position="456"/>
    </location>
</feature>
<evidence type="ECO:0000256" key="5">
    <source>
        <dbReference type="ARBA" id="ARBA00022833"/>
    </source>
</evidence>
<feature type="domain" description="C2H2-type" evidence="11">
    <location>
        <begin position="564"/>
        <end position="591"/>
    </location>
</feature>
<dbReference type="Gene3D" id="3.30.160.60">
    <property type="entry name" value="Classic Zinc Finger"/>
    <property type="match status" value="6"/>
</dbReference>
<dbReference type="OrthoDB" id="6155966at2759"/>
<dbReference type="Pfam" id="PF00096">
    <property type="entry name" value="zf-C2H2"/>
    <property type="match status" value="4"/>
</dbReference>
<gene>
    <name evidence="12" type="ORF">FBUS_01064</name>
</gene>
<dbReference type="InterPro" id="IPR013087">
    <property type="entry name" value="Znf_C2H2_type"/>
</dbReference>
<feature type="region of interest" description="Disordered" evidence="10">
    <location>
        <begin position="436"/>
        <end position="459"/>
    </location>
</feature>
<dbReference type="GO" id="GO:0008270">
    <property type="term" value="F:zinc ion binding"/>
    <property type="evidence" value="ECO:0007669"/>
    <property type="project" value="UniProtKB-KW"/>
</dbReference>
<dbReference type="FunFam" id="3.30.160.60:FF:000148">
    <property type="entry name" value="zinc finger protein Gfi-1"/>
    <property type="match status" value="1"/>
</dbReference>
<keyword evidence="4 9" id="KW-0863">Zinc-finger</keyword>
<keyword evidence="8" id="KW-0539">Nucleus</keyword>
<dbReference type="FunFam" id="3.30.160.60:FF:000432">
    <property type="entry name" value="zinc finger protein Gfi-1b isoform X1"/>
    <property type="match status" value="1"/>
</dbReference>
<keyword evidence="5" id="KW-0862">Zinc</keyword>
<dbReference type="GO" id="GO:0003700">
    <property type="term" value="F:DNA-binding transcription factor activity"/>
    <property type="evidence" value="ECO:0007669"/>
    <property type="project" value="TreeGrafter"/>
</dbReference>
<proteinExistence type="predicted"/>
<keyword evidence="6" id="KW-0805">Transcription regulation</keyword>
<keyword evidence="2" id="KW-0479">Metal-binding</keyword>
<keyword evidence="7" id="KW-0804">Transcription</keyword>
<feature type="domain" description="C2H2-type" evidence="11">
    <location>
        <begin position="507"/>
        <end position="529"/>
    </location>
</feature>
<reference evidence="12" key="1">
    <citation type="submission" date="2019-05" db="EMBL/GenBank/DDBJ databases">
        <title>Annotation for the trematode Fasciolopsis buski.</title>
        <authorList>
            <person name="Choi Y.-J."/>
        </authorList>
    </citation>
    <scope>NUCLEOTIDE SEQUENCE</scope>
    <source>
        <strain evidence="12">HT</strain>
        <tissue evidence="12">Whole worm</tissue>
    </source>
</reference>
<evidence type="ECO:0000256" key="2">
    <source>
        <dbReference type="ARBA" id="ARBA00022723"/>
    </source>
</evidence>